<evidence type="ECO:0000313" key="2">
    <source>
        <dbReference type="EMBL" id="MFF1278140.1"/>
    </source>
</evidence>
<gene>
    <name evidence="2" type="ORF">ACFVZC_32910</name>
</gene>
<sequence length="63" mass="6826">MPTPEESGKAALSPFAEPLSRINKAVKMGRKEAAETAESVPQAQRRPGARSATRSRVYTWAPT</sequence>
<dbReference type="Proteomes" id="UP001601627">
    <property type="component" value="Unassembled WGS sequence"/>
</dbReference>
<dbReference type="EMBL" id="JBHVZQ010000049">
    <property type="protein sequence ID" value="MFF1278140.1"/>
    <property type="molecule type" value="Genomic_DNA"/>
</dbReference>
<comment type="caution">
    <text evidence="2">The sequence shown here is derived from an EMBL/GenBank/DDBJ whole genome shotgun (WGS) entry which is preliminary data.</text>
</comment>
<accession>A0ABW6QG12</accession>
<dbReference type="RefSeq" id="WP_388240444.1">
    <property type="nucleotide sequence ID" value="NZ_JBHVZQ010000049.1"/>
</dbReference>
<keyword evidence="3" id="KW-1185">Reference proteome</keyword>
<feature type="region of interest" description="Disordered" evidence="1">
    <location>
        <begin position="28"/>
        <end position="63"/>
    </location>
</feature>
<organism evidence="2 3">
    <name type="scientific">Streptomyces marokkonensis</name>
    <dbReference type="NCBI Taxonomy" id="324855"/>
    <lineage>
        <taxon>Bacteria</taxon>
        <taxon>Bacillati</taxon>
        <taxon>Actinomycetota</taxon>
        <taxon>Actinomycetes</taxon>
        <taxon>Kitasatosporales</taxon>
        <taxon>Streptomycetaceae</taxon>
        <taxon>Streptomyces</taxon>
    </lineage>
</organism>
<protein>
    <submittedName>
        <fullName evidence="2">Uncharacterized protein</fullName>
    </submittedName>
</protein>
<evidence type="ECO:0000256" key="1">
    <source>
        <dbReference type="SAM" id="MobiDB-lite"/>
    </source>
</evidence>
<proteinExistence type="predicted"/>
<evidence type="ECO:0000313" key="3">
    <source>
        <dbReference type="Proteomes" id="UP001601627"/>
    </source>
</evidence>
<name>A0ABW6QG12_9ACTN</name>
<reference evidence="2 3" key="1">
    <citation type="submission" date="2024-09" db="EMBL/GenBank/DDBJ databases">
        <title>The Natural Products Discovery Center: Release of the First 8490 Sequenced Strains for Exploring Actinobacteria Biosynthetic Diversity.</title>
        <authorList>
            <person name="Kalkreuter E."/>
            <person name="Kautsar S.A."/>
            <person name="Yang D."/>
            <person name="Bader C.D."/>
            <person name="Teijaro C.N."/>
            <person name="Fluegel L."/>
            <person name="Davis C.M."/>
            <person name="Simpson J.R."/>
            <person name="Lauterbach L."/>
            <person name="Steele A.D."/>
            <person name="Gui C."/>
            <person name="Meng S."/>
            <person name="Li G."/>
            <person name="Viehrig K."/>
            <person name="Ye F."/>
            <person name="Su P."/>
            <person name="Kiefer A.F."/>
            <person name="Nichols A."/>
            <person name="Cepeda A.J."/>
            <person name="Yan W."/>
            <person name="Fan B."/>
            <person name="Jiang Y."/>
            <person name="Adhikari A."/>
            <person name="Zheng C.-J."/>
            <person name="Schuster L."/>
            <person name="Cowan T.M."/>
            <person name="Smanski M.J."/>
            <person name="Chevrette M.G."/>
            <person name="De Carvalho L.P.S."/>
            <person name="Shen B."/>
        </authorList>
    </citation>
    <scope>NUCLEOTIDE SEQUENCE [LARGE SCALE GENOMIC DNA]</scope>
    <source>
        <strain evidence="2 3">NPDC058328</strain>
    </source>
</reference>
<feature type="compositionally biased region" description="Polar residues" evidence="1">
    <location>
        <begin position="52"/>
        <end position="63"/>
    </location>
</feature>